<keyword evidence="2" id="KW-1185">Reference proteome</keyword>
<dbReference type="OrthoDB" id="3577262at2"/>
<dbReference type="AlphaFoldDB" id="A0A561T2C5"/>
<evidence type="ECO:0000313" key="1">
    <source>
        <dbReference type="EMBL" id="TWF81267.1"/>
    </source>
</evidence>
<proteinExistence type="predicted"/>
<evidence type="ECO:0000313" key="2">
    <source>
        <dbReference type="Proteomes" id="UP000321261"/>
    </source>
</evidence>
<comment type="caution">
    <text evidence="1">The sequence shown here is derived from an EMBL/GenBank/DDBJ whole genome shotgun (WGS) entry which is preliminary data.</text>
</comment>
<dbReference type="Proteomes" id="UP000321261">
    <property type="component" value="Unassembled WGS sequence"/>
</dbReference>
<protein>
    <submittedName>
        <fullName evidence="1">Uncharacterized protein</fullName>
    </submittedName>
</protein>
<name>A0A561T2C5_9PSEU</name>
<dbReference type="RefSeq" id="WP_147259801.1">
    <property type="nucleotide sequence ID" value="NZ_VIWU01000001.1"/>
</dbReference>
<sequence>MSSKFLLIREVLTEAARTGRPEITRRGDVEATFGSIESFLLALHHRWRTALFARVDNLLEDAPADFDAAVVAAWTDPTTGGRGLRALLDAHADSPALSAAQERERRLVRQTLGVEVPSPAPRPRAVAHPAARRWWRGAA</sequence>
<accession>A0A561T2C5</accession>
<reference evidence="1 2" key="1">
    <citation type="submission" date="2019-06" db="EMBL/GenBank/DDBJ databases">
        <title>Sequencing the genomes of 1000 actinobacteria strains.</title>
        <authorList>
            <person name="Klenk H.-P."/>
        </authorList>
    </citation>
    <scope>NUCLEOTIDE SEQUENCE [LARGE SCALE GENOMIC DNA]</scope>
    <source>
        <strain evidence="1 2">DSM 45671</strain>
    </source>
</reference>
<organism evidence="1 2">
    <name type="scientific">Pseudonocardia hierapolitana</name>
    <dbReference type="NCBI Taxonomy" id="1128676"/>
    <lineage>
        <taxon>Bacteria</taxon>
        <taxon>Bacillati</taxon>
        <taxon>Actinomycetota</taxon>
        <taxon>Actinomycetes</taxon>
        <taxon>Pseudonocardiales</taxon>
        <taxon>Pseudonocardiaceae</taxon>
        <taxon>Pseudonocardia</taxon>
    </lineage>
</organism>
<gene>
    <name evidence="1" type="ORF">FHX44_117210</name>
</gene>
<dbReference type="EMBL" id="VIWU01000001">
    <property type="protein sequence ID" value="TWF81267.1"/>
    <property type="molecule type" value="Genomic_DNA"/>
</dbReference>